<dbReference type="EMBL" id="WHJE01000036">
    <property type="protein sequence ID" value="KAE8764317.1"/>
    <property type="molecule type" value="Genomic_DNA"/>
</dbReference>
<evidence type="ECO:0000313" key="4">
    <source>
        <dbReference type="Proteomes" id="UP000451860"/>
    </source>
</evidence>
<evidence type="ECO:0000256" key="1">
    <source>
        <dbReference type="SAM" id="MobiDB-lite"/>
    </source>
</evidence>
<sequence length="65" mass="6805">MFIAWKRPPSRAASRGTTAPPEPAAAGGSGALVKVALAAAGAAGLVYLTRKELPALKREYRLLRM</sequence>
<name>A0A7J5UPS8_9MICO</name>
<keyword evidence="2" id="KW-1133">Transmembrane helix</keyword>
<protein>
    <submittedName>
        <fullName evidence="3">Uncharacterized protein</fullName>
    </submittedName>
</protein>
<dbReference type="Proteomes" id="UP000451860">
    <property type="component" value="Unassembled WGS sequence"/>
</dbReference>
<feature type="transmembrane region" description="Helical" evidence="2">
    <location>
        <begin position="31"/>
        <end position="48"/>
    </location>
</feature>
<proteinExistence type="predicted"/>
<reference evidence="3 4" key="1">
    <citation type="submission" date="2019-10" db="EMBL/GenBank/DDBJ databases">
        <title>Georgenia wutianyii sp. nov. and Georgenia yuyongxinii sp. nov. isolated from plateau pika (Ochotona curzoniae) in the Qinghai-Tibet plateau of China.</title>
        <authorList>
            <person name="Tian Z."/>
        </authorList>
    </citation>
    <scope>NUCLEOTIDE SEQUENCE [LARGE SCALE GENOMIC DNA]</scope>
    <source>
        <strain evidence="3 4">DSM 21501</strain>
    </source>
</reference>
<organism evidence="3 4">
    <name type="scientific">Georgenia thermotolerans</name>
    <dbReference type="NCBI Taxonomy" id="527326"/>
    <lineage>
        <taxon>Bacteria</taxon>
        <taxon>Bacillati</taxon>
        <taxon>Actinomycetota</taxon>
        <taxon>Actinomycetes</taxon>
        <taxon>Micrococcales</taxon>
        <taxon>Bogoriellaceae</taxon>
        <taxon>Georgenia</taxon>
    </lineage>
</organism>
<dbReference type="AlphaFoldDB" id="A0A7J5UPS8"/>
<keyword evidence="2" id="KW-0812">Transmembrane</keyword>
<keyword evidence="2" id="KW-0472">Membrane</keyword>
<feature type="region of interest" description="Disordered" evidence="1">
    <location>
        <begin position="1"/>
        <end position="27"/>
    </location>
</feature>
<dbReference type="RefSeq" id="WP_152202468.1">
    <property type="nucleotide sequence ID" value="NZ_VUKF01000014.1"/>
</dbReference>
<evidence type="ECO:0000256" key="2">
    <source>
        <dbReference type="SAM" id="Phobius"/>
    </source>
</evidence>
<comment type="caution">
    <text evidence="3">The sequence shown here is derived from an EMBL/GenBank/DDBJ whole genome shotgun (WGS) entry which is preliminary data.</text>
</comment>
<gene>
    <name evidence="3" type="ORF">GB883_09555</name>
</gene>
<keyword evidence="4" id="KW-1185">Reference proteome</keyword>
<accession>A0A7J5UPS8</accession>
<evidence type="ECO:0000313" key="3">
    <source>
        <dbReference type="EMBL" id="KAE8764317.1"/>
    </source>
</evidence>